<sequence>VKHGRHDPARSTYEWRPCTPPSTWADVVLFSNFSSPEYIMALRRKDTCQKPGRVQGRQCSDRSSAGKSGMKVTSSSSCTPRNQAGRSTRLGPPWWQPGESPSSLAQEQHISSSGSGCKIPWGSWTQQWLQSPCPQPPAAKYPHAQCDAIWKDLLGDSLQ</sequence>
<reference evidence="2" key="1">
    <citation type="submission" date="2020-10" db="EMBL/GenBank/DDBJ databases">
        <title>Catharus ustulatus (Swainson's thrush) genome, bCatUst1, primary haplotype v2.</title>
        <authorList>
            <person name="Delmore K."/>
            <person name="Vafadar M."/>
            <person name="Formenti G."/>
            <person name="Chow W."/>
            <person name="Pelan S."/>
            <person name="Howe K."/>
            <person name="Rhie A."/>
            <person name="Mountcastle J."/>
            <person name="Haase B."/>
            <person name="Fedrigo O."/>
            <person name="Jarvis E.D."/>
        </authorList>
    </citation>
    <scope>NUCLEOTIDE SEQUENCE [LARGE SCALE GENOMIC DNA]</scope>
</reference>
<organism evidence="2 3">
    <name type="scientific">Catharus ustulatus</name>
    <name type="common">Russet-backed thrush</name>
    <name type="synonym">Hylocichla ustulatus</name>
    <dbReference type="NCBI Taxonomy" id="91951"/>
    <lineage>
        <taxon>Eukaryota</taxon>
        <taxon>Metazoa</taxon>
        <taxon>Chordata</taxon>
        <taxon>Craniata</taxon>
        <taxon>Vertebrata</taxon>
        <taxon>Euteleostomi</taxon>
        <taxon>Archelosauria</taxon>
        <taxon>Archosauria</taxon>
        <taxon>Dinosauria</taxon>
        <taxon>Saurischia</taxon>
        <taxon>Theropoda</taxon>
        <taxon>Coelurosauria</taxon>
        <taxon>Aves</taxon>
        <taxon>Neognathae</taxon>
        <taxon>Neoaves</taxon>
        <taxon>Telluraves</taxon>
        <taxon>Australaves</taxon>
        <taxon>Passeriformes</taxon>
        <taxon>Turdidae</taxon>
        <taxon>Catharus</taxon>
    </lineage>
</organism>
<dbReference type="Proteomes" id="UP000694563">
    <property type="component" value="Chromosome 13"/>
</dbReference>
<feature type="compositionally biased region" description="Polar residues" evidence="1">
    <location>
        <begin position="57"/>
        <end position="86"/>
    </location>
</feature>
<name>A0A8C3V7P8_CATUS</name>
<protein>
    <submittedName>
        <fullName evidence="2">Uncharacterized protein</fullName>
    </submittedName>
</protein>
<proteinExistence type="predicted"/>
<dbReference type="Ensembl" id="ENSCUST00005025572.1">
    <property type="protein sequence ID" value="ENSCUSP00005024698.1"/>
    <property type="gene ID" value="ENSCUSG00005015395.1"/>
</dbReference>
<reference evidence="2" key="2">
    <citation type="submission" date="2025-08" db="UniProtKB">
        <authorList>
            <consortium name="Ensembl"/>
        </authorList>
    </citation>
    <scope>IDENTIFICATION</scope>
</reference>
<keyword evidence="3" id="KW-1185">Reference proteome</keyword>
<evidence type="ECO:0000256" key="1">
    <source>
        <dbReference type="SAM" id="MobiDB-lite"/>
    </source>
</evidence>
<feature type="region of interest" description="Disordered" evidence="1">
    <location>
        <begin position="49"/>
        <end position="115"/>
    </location>
</feature>
<accession>A0A8C3V7P8</accession>
<feature type="compositionally biased region" description="Polar residues" evidence="1">
    <location>
        <begin position="99"/>
        <end position="115"/>
    </location>
</feature>
<evidence type="ECO:0000313" key="3">
    <source>
        <dbReference type="Proteomes" id="UP000694563"/>
    </source>
</evidence>
<reference evidence="2" key="3">
    <citation type="submission" date="2025-09" db="UniProtKB">
        <authorList>
            <consortium name="Ensembl"/>
        </authorList>
    </citation>
    <scope>IDENTIFICATION</scope>
</reference>
<evidence type="ECO:0000313" key="2">
    <source>
        <dbReference type="Ensembl" id="ENSCUSP00005024698.1"/>
    </source>
</evidence>
<dbReference type="AlphaFoldDB" id="A0A8C3V7P8"/>